<dbReference type="CDD" id="cd01949">
    <property type="entry name" value="GGDEF"/>
    <property type="match status" value="1"/>
</dbReference>
<dbReference type="PROSITE" id="PS50887">
    <property type="entry name" value="GGDEF"/>
    <property type="match status" value="1"/>
</dbReference>
<name>A0A2W0EUC5_PSEJE</name>
<dbReference type="InterPro" id="IPR029787">
    <property type="entry name" value="Nucleotide_cyclase"/>
</dbReference>
<dbReference type="PANTHER" id="PTHR45138">
    <property type="entry name" value="REGULATORY COMPONENTS OF SENSORY TRANSDUCTION SYSTEM"/>
    <property type="match status" value="1"/>
</dbReference>
<organism evidence="5 6">
    <name type="scientific">Pseudomonas jessenii</name>
    <dbReference type="NCBI Taxonomy" id="77298"/>
    <lineage>
        <taxon>Bacteria</taxon>
        <taxon>Pseudomonadati</taxon>
        <taxon>Pseudomonadota</taxon>
        <taxon>Gammaproteobacteria</taxon>
        <taxon>Pseudomonadales</taxon>
        <taxon>Pseudomonadaceae</taxon>
        <taxon>Pseudomonas</taxon>
    </lineage>
</organism>
<feature type="transmembrane region" description="Helical" evidence="3">
    <location>
        <begin position="166"/>
        <end position="186"/>
    </location>
</feature>
<dbReference type="AlphaFoldDB" id="A0A2W0EUC5"/>
<feature type="domain" description="GGDEF" evidence="4">
    <location>
        <begin position="233"/>
        <end position="359"/>
    </location>
</feature>
<keyword evidence="3" id="KW-0472">Membrane</keyword>
<evidence type="ECO:0000313" key="5">
    <source>
        <dbReference type="EMBL" id="PYY71990.1"/>
    </source>
</evidence>
<dbReference type="SMART" id="SM00267">
    <property type="entry name" value="GGDEF"/>
    <property type="match status" value="1"/>
</dbReference>
<evidence type="ECO:0000313" key="6">
    <source>
        <dbReference type="Proteomes" id="UP000247437"/>
    </source>
</evidence>
<dbReference type="GO" id="GO:0052621">
    <property type="term" value="F:diguanylate cyclase activity"/>
    <property type="evidence" value="ECO:0007669"/>
    <property type="project" value="UniProtKB-EC"/>
</dbReference>
<feature type="transmembrane region" description="Helical" evidence="3">
    <location>
        <begin position="90"/>
        <end position="109"/>
    </location>
</feature>
<evidence type="ECO:0000259" key="4">
    <source>
        <dbReference type="PROSITE" id="PS50887"/>
    </source>
</evidence>
<protein>
    <recommendedName>
        <fullName evidence="1">diguanylate cyclase</fullName>
        <ecNumber evidence="1">2.7.7.65</ecNumber>
    </recommendedName>
</protein>
<sequence>MYKTIEDEVLKKSAPAKLKAEFLQHEFDRLRTFCVLIYIASIAVWIAYDLILSFIGGQPFTWRSLVFVGVFSILVIILRLIRDARHFQKLNLLFVFAMALGTRLLTNGLSGDHQPAWLLLAASTTLFTASVLPLSRWSFFAAQIITWSFLNPFYNTGIENMELRGVMAISYSAFICGLTIYSFLTLRKAKLYNFIMSKLLLDQAYIDTLTEIPNRRSFMTRANQQLNTVPRENDHYLAMVDIDNFKKVNDVYGHDIGDEVLKRIAQDIKSVMSDYEYARLGGEEFAIYLAGVRHKDVEALAGELCRVVREHPGSHPVTISIGLARVLDGDTLNQALVKADESLYESKHTGKNRYTFHRQA</sequence>
<keyword evidence="3" id="KW-1133">Transmembrane helix</keyword>
<feature type="transmembrane region" description="Helical" evidence="3">
    <location>
        <begin position="60"/>
        <end position="78"/>
    </location>
</feature>
<dbReference type="OrthoDB" id="9812260at2"/>
<comment type="catalytic activity">
    <reaction evidence="2">
        <text>2 GTP = 3',3'-c-di-GMP + 2 diphosphate</text>
        <dbReference type="Rhea" id="RHEA:24898"/>
        <dbReference type="ChEBI" id="CHEBI:33019"/>
        <dbReference type="ChEBI" id="CHEBI:37565"/>
        <dbReference type="ChEBI" id="CHEBI:58805"/>
        <dbReference type="EC" id="2.7.7.65"/>
    </reaction>
</comment>
<comment type="caution">
    <text evidence="5">The sequence shown here is derived from an EMBL/GenBank/DDBJ whole genome shotgun (WGS) entry which is preliminary data.</text>
</comment>
<reference evidence="5 6" key="1">
    <citation type="journal article" date="2018" name="Appl. Microbiol. Biotechnol.">
        <title>Characterization of the caprolactam degradation pathway in Pseudomonas jessenii using mass spectrometry-based proteomics.</title>
        <authorList>
            <person name="Otzen M."/>
            <person name="Palacio C."/>
            <person name="Janssen D.B."/>
        </authorList>
    </citation>
    <scope>NUCLEOTIDE SEQUENCE [LARGE SCALE GENOMIC DNA]</scope>
    <source>
        <strain evidence="5 6">GO3</strain>
    </source>
</reference>
<dbReference type="RefSeq" id="WP_110657581.1">
    <property type="nucleotide sequence ID" value="NZ_PDLL01000020.1"/>
</dbReference>
<evidence type="ECO:0000256" key="1">
    <source>
        <dbReference type="ARBA" id="ARBA00012528"/>
    </source>
</evidence>
<dbReference type="GO" id="GO:0043709">
    <property type="term" value="P:cell adhesion involved in single-species biofilm formation"/>
    <property type="evidence" value="ECO:0007669"/>
    <property type="project" value="TreeGrafter"/>
</dbReference>
<evidence type="ECO:0000256" key="3">
    <source>
        <dbReference type="SAM" id="Phobius"/>
    </source>
</evidence>
<feature type="transmembrane region" description="Helical" evidence="3">
    <location>
        <begin position="30"/>
        <end position="48"/>
    </location>
</feature>
<evidence type="ECO:0000256" key="2">
    <source>
        <dbReference type="ARBA" id="ARBA00034247"/>
    </source>
</evidence>
<dbReference type="InterPro" id="IPR000160">
    <property type="entry name" value="GGDEF_dom"/>
</dbReference>
<dbReference type="GO" id="GO:0005886">
    <property type="term" value="C:plasma membrane"/>
    <property type="evidence" value="ECO:0007669"/>
    <property type="project" value="TreeGrafter"/>
</dbReference>
<dbReference type="SUPFAM" id="SSF55073">
    <property type="entry name" value="Nucleotide cyclase"/>
    <property type="match status" value="1"/>
</dbReference>
<dbReference type="EC" id="2.7.7.65" evidence="1"/>
<dbReference type="Pfam" id="PF00990">
    <property type="entry name" value="GGDEF"/>
    <property type="match status" value="1"/>
</dbReference>
<accession>A0A2W0EUC5</accession>
<gene>
    <name evidence="5" type="ORF">CRX42_03420</name>
</gene>
<dbReference type="PANTHER" id="PTHR45138:SF9">
    <property type="entry name" value="DIGUANYLATE CYCLASE DGCM-RELATED"/>
    <property type="match status" value="1"/>
</dbReference>
<dbReference type="InterPro" id="IPR043128">
    <property type="entry name" value="Rev_trsase/Diguanyl_cyclase"/>
</dbReference>
<dbReference type="NCBIfam" id="TIGR00254">
    <property type="entry name" value="GGDEF"/>
    <property type="match status" value="1"/>
</dbReference>
<dbReference type="EMBL" id="PDLL01000020">
    <property type="protein sequence ID" value="PYY71990.1"/>
    <property type="molecule type" value="Genomic_DNA"/>
</dbReference>
<feature type="transmembrane region" description="Helical" evidence="3">
    <location>
        <begin position="115"/>
        <end position="132"/>
    </location>
</feature>
<keyword evidence="3" id="KW-0812">Transmembrane</keyword>
<proteinExistence type="predicted"/>
<dbReference type="GO" id="GO:1902201">
    <property type="term" value="P:negative regulation of bacterial-type flagellum-dependent cell motility"/>
    <property type="evidence" value="ECO:0007669"/>
    <property type="project" value="TreeGrafter"/>
</dbReference>
<dbReference type="Proteomes" id="UP000247437">
    <property type="component" value="Unassembled WGS sequence"/>
</dbReference>
<dbReference type="Gene3D" id="3.30.70.270">
    <property type="match status" value="1"/>
</dbReference>
<dbReference type="InterPro" id="IPR050469">
    <property type="entry name" value="Diguanylate_Cyclase"/>
</dbReference>